<protein>
    <submittedName>
        <fullName evidence="3">Uncharacterized protein</fullName>
    </submittedName>
</protein>
<feature type="region of interest" description="Disordered" evidence="1">
    <location>
        <begin position="25"/>
        <end position="76"/>
    </location>
</feature>
<name>A0A0M3IMZ6_ASCLU</name>
<keyword evidence="2" id="KW-1185">Reference proteome</keyword>
<dbReference type="Proteomes" id="UP000036681">
    <property type="component" value="Unplaced"/>
</dbReference>
<proteinExistence type="predicted"/>
<organism evidence="2 3">
    <name type="scientific">Ascaris lumbricoides</name>
    <name type="common">Giant roundworm</name>
    <dbReference type="NCBI Taxonomy" id="6252"/>
    <lineage>
        <taxon>Eukaryota</taxon>
        <taxon>Metazoa</taxon>
        <taxon>Ecdysozoa</taxon>
        <taxon>Nematoda</taxon>
        <taxon>Chromadorea</taxon>
        <taxon>Rhabditida</taxon>
        <taxon>Spirurina</taxon>
        <taxon>Ascaridomorpha</taxon>
        <taxon>Ascaridoidea</taxon>
        <taxon>Ascarididae</taxon>
        <taxon>Ascaris</taxon>
    </lineage>
</organism>
<feature type="compositionally biased region" description="Polar residues" evidence="1">
    <location>
        <begin position="45"/>
        <end position="76"/>
    </location>
</feature>
<evidence type="ECO:0000313" key="3">
    <source>
        <dbReference type="WBParaSite" id="ALUE_0002012401-mRNA-1"/>
    </source>
</evidence>
<feature type="compositionally biased region" description="Low complexity" evidence="1">
    <location>
        <begin position="30"/>
        <end position="44"/>
    </location>
</feature>
<dbReference type="AlphaFoldDB" id="A0A0M3IMZ6"/>
<accession>A0A0M3IMZ6</accession>
<reference evidence="3" key="1">
    <citation type="submission" date="2017-02" db="UniProtKB">
        <authorList>
            <consortium name="WormBaseParasite"/>
        </authorList>
    </citation>
    <scope>IDENTIFICATION</scope>
</reference>
<evidence type="ECO:0000313" key="2">
    <source>
        <dbReference type="Proteomes" id="UP000036681"/>
    </source>
</evidence>
<sequence>MLSPISPNISVTCLQKAHRCLGQLPPQFNSDPLDTPSSTSPASLRPSTFGSRPYMTNSTTMETDLNSPHSSVMTERNTADFSRNDGFPLHPNTESAIFTNIHQSERESYSILCSYSQLYMSVQWSFHLICFELFKNFDEIVCASKYFTNVYKSRQRWVNISLRSLRREKFVDLVAHNMPR</sequence>
<dbReference type="WBParaSite" id="ALUE_0002012401-mRNA-1">
    <property type="protein sequence ID" value="ALUE_0002012401-mRNA-1"/>
    <property type="gene ID" value="ALUE_0002012401"/>
</dbReference>
<evidence type="ECO:0000256" key="1">
    <source>
        <dbReference type="SAM" id="MobiDB-lite"/>
    </source>
</evidence>